<dbReference type="Pfam" id="PF07730">
    <property type="entry name" value="HisKA_3"/>
    <property type="match status" value="1"/>
</dbReference>
<feature type="coiled-coil region" evidence="6">
    <location>
        <begin position="148"/>
        <end position="182"/>
    </location>
</feature>
<dbReference type="Gene3D" id="3.30.565.10">
    <property type="entry name" value="Histidine kinase-like ATPase, C-terminal domain"/>
    <property type="match status" value="1"/>
</dbReference>
<dbReference type="RefSeq" id="WP_124565169.1">
    <property type="nucleotide sequence ID" value="NZ_JARRRY010000013.1"/>
</dbReference>
<dbReference type="InterPro" id="IPR050482">
    <property type="entry name" value="Sensor_HK_TwoCompSys"/>
</dbReference>
<evidence type="ECO:0000313" key="12">
    <source>
        <dbReference type="Proteomes" id="UP001218246"/>
    </source>
</evidence>
<proteinExistence type="predicted"/>
<evidence type="ECO:0000259" key="8">
    <source>
        <dbReference type="Pfam" id="PF02518"/>
    </source>
</evidence>
<evidence type="ECO:0000256" key="2">
    <source>
        <dbReference type="ARBA" id="ARBA00012438"/>
    </source>
</evidence>
<keyword evidence="6" id="KW-0175">Coiled coil</keyword>
<dbReference type="EC" id="2.7.13.3" evidence="2"/>
<dbReference type="PANTHER" id="PTHR24421:SF63">
    <property type="entry name" value="SENSOR HISTIDINE KINASE DESK"/>
    <property type="match status" value="1"/>
</dbReference>
<name>A0ABT6H6E6_9BACI</name>
<organism evidence="11 12">
    <name type="scientific">Ectobacillus antri</name>
    <dbReference type="NCBI Taxonomy" id="2486280"/>
    <lineage>
        <taxon>Bacteria</taxon>
        <taxon>Bacillati</taxon>
        <taxon>Bacillota</taxon>
        <taxon>Bacilli</taxon>
        <taxon>Bacillales</taxon>
        <taxon>Bacillaceae</taxon>
        <taxon>Ectobacillus</taxon>
    </lineage>
</organism>
<dbReference type="Pfam" id="PF02518">
    <property type="entry name" value="HATPase_c"/>
    <property type="match status" value="1"/>
</dbReference>
<evidence type="ECO:0000256" key="3">
    <source>
        <dbReference type="ARBA" id="ARBA00022679"/>
    </source>
</evidence>
<comment type="catalytic activity">
    <reaction evidence="1">
        <text>ATP + protein L-histidine = ADP + protein N-phospho-L-histidine.</text>
        <dbReference type="EC" id="2.7.13.3"/>
    </reaction>
</comment>
<feature type="transmembrane region" description="Helical" evidence="7">
    <location>
        <begin position="62"/>
        <end position="83"/>
    </location>
</feature>
<evidence type="ECO:0000256" key="4">
    <source>
        <dbReference type="ARBA" id="ARBA00022777"/>
    </source>
</evidence>
<keyword evidence="12" id="KW-1185">Reference proteome</keyword>
<dbReference type="GO" id="GO:0016301">
    <property type="term" value="F:kinase activity"/>
    <property type="evidence" value="ECO:0007669"/>
    <property type="project" value="UniProtKB-KW"/>
</dbReference>
<feature type="transmembrane region" description="Helical" evidence="7">
    <location>
        <begin position="104"/>
        <end position="123"/>
    </location>
</feature>
<keyword evidence="7" id="KW-0812">Transmembrane</keyword>
<dbReference type="InterPro" id="IPR011712">
    <property type="entry name" value="Sig_transdc_His_kin_sub3_dim/P"/>
</dbReference>
<dbReference type="Pfam" id="PF23540">
    <property type="entry name" value="DesK_N"/>
    <property type="match status" value="1"/>
</dbReference>
<evidence type="ECO:0000313" key="11">
    <source>
        <dbReference type="EMBL" id="MDG5754809.1"/>
    </source>
</evidence>
<feature type="domain" description="Histidine kinase/HSP90-like ATPase" evidence="8">
    <location>
        <begin position="281"/>
        <end position="327"/>
    </location>
</feature>
<accession>A0ABT6H6E6</accession>
<gene>
    <name evidence="11" type="ORF">P6P90_12630</name>
</gene>
<dbReference type="InterPro" id="IPR056374">
    <property type="entry name" value="DesK/YvfT_N"/>
</dbReference>
<evidence type="ECO:0000256" key="5">
    <source>
        <dbReference type="ARBA" id="ARBA00023012"/>
    </source>
</evidence>
<dbReference type="InterPro" id="IPR003594">
    <property type="entry name" value="HATPase_dom"/>
</dbReference>
<dbReference type="Proteomes" id="UP001218246">
    <property type="component" value="Unassembled WGS sequence"/>
</dbReference>
<keyword evidence="7" id="KW-0472">Membrane</keyword>
<keyword evidence="4 11" id="KW-0418">Kinase</keyword>
<dbReference type="PANTHER" id="PTHR24421">
    <property type="entry name" value="NITRATE/NITRITE SENSOR PROTEIN NARX-RELATED"/>
    <property type="match status" value="1"/>
</dbReference>
<keyword evidence="5" id="KW-0902">Two-component regulatory system</keyword>
<feature type="domain" description="DesK/YvfT N-terminal" evidence="10">
    <location>
        <begin position="5"/>
        <end position="142"/>
    </location>
</feature>
<evidence type="ECO:0000256" key="1">
    <source>
        <dbReference type="ARBA" id="ARBA00000085"/>
    </source>
</evidence>
<keyword evidence="7" id="KW-1133">Transmembrane helix</keyword>
<reference evidence="11 12" key="1">
    <citation type="submission" date="2023-04" db="EMBL/GenBank/DDBJ databases">
        <title>Ectobacillus antri isolated from activated sludge.</title>
        <authorList>
            <person name="Yan P."/>
            <person name="Liu X."/>
        </authorList>
    </citation>
    <scope>NUCLEOTIDE SEQUENCE [LARGE SCALE GENOMIC DNA]</scope>
    <source>
        <strain evidence="11 12">C18H</strain>
    </source>
</reference>
<dbReference type="Gene3D" id="1.20.5.1930">
    <property type="match status" value="1"/>
</dbReference>
<evidence type="ECO:0000259" key="9">
    <source>
        <dbReference type="Pfam" id="PF07730"/>
    </source>
</evidence>
<dbReference type="InterPro" id="IPR036890">
    <property type="entry name" value="HATPase_C_sf"/>
</dbReference>
<evidence type="ECO:0000259" key="10">
    <source>
        <dbReference type="Pfam" id="PF23540"/>
    </source>
</evidence>
<evidence type="ECO:0000256" key="7">
    <source>
        <dbReference type="SAM" id="Phobius"/>
    </source>
</evidence>
<evidence type="ECO:0000256" key="6">
    <source>
        <dbReference type="SAM" id="Coils"/>
    </source>
</evidence>
<dbReference type="SUPFAM" id="SSF55874">
    <property type="entry name" value="ATPase domain of HSP90 chaperone/DNA topoisomerase II/histidine kinase"/>
    <property type="match status" value="1"/>
</dbReference>
<sequence>MRKTKFRLFPDNMGHFPLVWLIYLLMPLYYVLQEPIGKRIAGCIMLAIFVVIYRQAYFATKYFFGLIALQMLIIFTLSWFYHVNYIYMGFFPANFIGAAKTRKTFAALFAMLAALVALVLWKYELRGSIKDILGATPAFVLMFVFPFVNRSMMKRHELQLQLKEANEQIQLLTKKEERQRIARDLHDTLGHTLSLITLKSQLVERLVTKQPERAQMEAKEIAKTSRAALKQVRELITDMRSVTIAEEIMQVQAILQAADIAFIYDVEADLENIPPLTQNVLGMCLREAVTNVVKHSQAKECRVGVYVTKGETVLEIRDDGIGIQKKEGNGLNGILERIGLLEGILRIVSGDQGTTLIIAIPIVRKQKDGMTG</sequence>
<dbReference type="EMBL" id="JARULN010000013">
    <property type="protein sequence ID" value="MDG5754809.1"/>
    <property type="molecule type" value="Genomic_DNA"/>
</dbReference>
<feature type="transmembrane region" description="Helical" evidence="7">
    <location>
        <begin position="129"/>
        <end position="148"/>
    </location>
</feature>
<feature type="transmembrane region" description="Helical" evidence="7">
    <location>
        <begin position="12"/>
        <end position="32"/>
    </location>
</feature>
<dbReference type="CDD" id="cd16917">
    <property type="entry name" value="HATPase_UhpB-NarQ-NarX-like"/>
    <property type="match status" value="1"/>
</dbReference>
<comment type="caution">
    <text evidence="11">The sequence shown here is derived from an EMBL/GenBank/DDBJ whole genome shotgun (WGS) entry which is preliminary data.</text>
</comment>
<feature type="domain" description="Signal transduction histidine kinase subgroup 3 dimerisation and phosphoacceptor" evidence="9">
    <location>
        <begin position="177"/>
        <end position="242"/>
    </location>
</feature>
<feature type="transmembrane region" description="Helical" evidence="7">
    <location>
        <begin position="39"/>
        <end position="56"/>
    </location>
</feature>
<keyword evidence="3" id="KW-0808">Transferase</keyword>
<protein>
    <recommendedName>
        <fullName evidence="2">histidine kinase</fullName>
        <ecNumber evidence="2">2.7.13.3</ecNumber>
    </recommendedName>
</protein>